<evidence type="ECO:0000256" key="1">
    <source>
        <dbReference type="SAM" id="MobiDB-lite"/>
    </source>
</evidence>
<feature type="compositionally biased region" description="Basic and acidic residues" evidence="1">
    <location>
        <begin position="334"/>
        <end position="345"/>
    </location>
</feature>
<sequence length="351" mass="36057">MRWRFHFVVEVEEEVQMRSLVPSLVPIRILYAPSQPLSSTRTRTYASHPHRRPSKVSRDATSHPPIHLLLTPSPSPLPSTQMRSLLSLSLLLALSTSMQVQAKHHGFSSSHTTYHYPSSPGSGYPAVTQSKGGMGLGGIFAGSLAGAAGGTLGVLAVKDGYNALVHPHPSAAGGGGEKSEGGAGGGEKKEGAATTTNTNANTNNGEAATTKVVYVPTMPGPVVYYVQPGIGSGGAAALPLAYPQAQVAPPVYNPAPVYAYGQAPAVHPYGQTFPASQAPAPISGSGGGAAGYTAPASVPGQGAPPNNFYRRALAQRAGADVVHPAAADDDEEKKEEGKVDDEVKQEAVASS</sequence>
<feature type="region of interest" description="Disordered" evidence="1">
    <location>
        <begin position="39"/>
        <end position="75"/>
    </location>
</feature>
<organism evidence="2 3">
    <name type="scientific">Pseudozyma flocculosa</name>
    <dbReference type="NCBI Taxonomy" id="84751"/>
    <lineage>
        <taxon>Eukaryota</taxon>
        <taxon>Fungi</taxon>
        <taxon>Dikarya</taxon>
        <taxon>Basidiomycota</taxon>
        <taxon>Ustilaginomycotina</taxon>
        <taxon>Ustilaginomycetes</taxon>
        <taxon>Ustilaginales</taxon>
        <taxon>Ustilaginaceae</taxon>
        <taxon>Pseudozyma</taxon>
    </lineage>
</organism>
<name>A0A5C3F147_9BASI</name>
<protein>
    <submittedName>
        <fullName evidence="2">Uncharacterized protein</fullName>
    </submittedName>
</protein>
<feature type="region of interest" description="Disordered" evidence="1">
    <location>
        <begin position="277"/>
        <end position="307"/>
    </location>
</feature>
<feature type="compositionally biased region" description="Low complexity" evidence="1">
    <location>
        <begin position="62"/>
        <end position="75"/>
    </location>
</feature>
<evidence type="ECO:0000313" key="3">
    <source>
        <dbReference type="Proteomes" id="UP000323386"/>
    </source>
</evidence>
<proteinExistence type="predicted"/>
<dbReference type="EMBL" id="OOIP01000008">
    <property type="protein sequence ID" value="SPO37790.1"/>
    <property type="molecule type" value="Genomic_DNA"/>
</dbReference>
<dbReference type="Proteomes" id="UP000323386">
    <property type="component" value="Unassembled WGS sequence"/>
</dbReference>
<keyword evidence="3" id="KW-1185">Reference proteome</keyword>
<feature type="compositionally biased region" description="Gly residues" evidence="1">
    <location>
        <begin position="172"/>
        <end position="185"/>
    </location>
</feature>
<feature type="region of interest" description="Disordered" evidence="1">
    <location>
        <begin position="167"/>
        <end position="204"/>
    </location>
</feature>
<gene>
    <name evidence="2" type="ORF">PSFLO_03266</name>
</gene>
<evidence type="ECO:0000313" key="2">
    <source>
        <dbReference type="EMBL" id="SPO37790.1"/>
    </source>
</evidence>
<dbReference type="AlphaFoldDB" id="A0A5C3F147"/>
<feature type="region of interest" description="Disordered" evidence="1">
    <location>
        <begin position="319"/>
        <end position="351"/>
    </location>
</feature>
<feature type="compositionally biased region" description="Low complexity" evidence="1">
    <location>
        <begin position="192"/>
        <end position="204"/>
    </location>
</feature>
<reference evidence="2 3" key="1">
    <citation type="submission" date="2018-03" db="EMBL/GenBank/DDBJ databases">
        <authorList>
            <person name="Guldener U."/>
        </authorList>
    </citation>
    <scope>NUCLEOTIDE SEQUENCE [LARGE SCALE GENOMIC DNA]</scope>
    <source>
        <strain evidence="2 3">DAOM196992</strain>
    </source>
</reference>
<accession>A0A5C3F147</accession>